<organism evidence="1 2">
    <name type="scientific">Panagrolaimus sp. ES5</name>
    <dbReference type="NCBI Taxonomy" id="591445"/>
    <lineage>
        <taxon>Eukaryota</taxon>
        <taxon>Metazoa</taxon>
        <taxon>Ecdysozoa</taxon>
        <taxon>Nematoda</taxon>
        <taxon>Chromadorea</taxon>
        <taxon>Rhabditida</taxon>
        <taxon>Tylenchina</taxon>
        <taxon>Panagrolaimomorpha</taxon>
        <taxon>Panagrolaimoidea</taxon>
        <taxon>Panagrolaimidae</taxon>
        <taxon>Panagrolaimus</taxon>
    </lineage>
</organism>
<reference evidence="2" key="1">
    <citation type="submission" date="2022-11" db="UniProtKB">
        <authorList>
            <consortium name="WormBaseParasite"/>
        </authorList>
    </citation>
    <scope>IDENTIFICATION</scope>
</reference>
<protein>
    <submittedName>
        <fullName evidence="2">Uncharacterized protein</fullName>
    </submittedName>
</protein>
<sequence length="127" mass="14273">MKRFPPSSLFGEKTTPILQFLSTEKFFERQGNENRDSSQTFFKETTKLTTKIPTIEASTSKTLIESTTQIILQKILSSTISGGSGGDSFNNTTFYSITNNFTIDNSTEILLNNRSNPYFVNESGELY</sequence>
<evidence type="ECO:0000313" key="1">
    <source>
        <dbReference type="Proteomes" id="UP000887579"/>
    </source>
</evidence>
<dbReference type="WBParaSite" id="ES5_v2.g17538.t1">
    <property type="protein sequence ID" value="ES5_v2.g17538.t1"/>
    <property type="gene ID" value="ES5_v2.g17538"/>
</dbReference>
<accession>A0AC34FJY0</accession>
<name>A0AC34FJY0_9BILA</name>
<dbReference type="Proteomes" id="UP000887579">
    <property type="component" value="Unplaced"/>
</dbReference>
<proteinExistence type="predicted"/>
<evidence type="ECO:0000313" key="2">
    <source>
        <dbReference type="WBParaSite" id="ES5_v2.g17538.t1"/>
    </source>
</evidence>